<sequence>MDENGTPVVVQTVEKYNADTKMWMMIHGMHKARKFNSGCFLCEKFYVLGGRDDNDKHLTCGERYDEATNSWEFIPDMLKYMTFIAPSQSPPLIDVVDDNLYLLKTSLMSFGYMI</sequence>
<dbReference type="Proteomes" id="UP000824890">
    <property type="component" value="Unassembled WGS sequence"/>
</dbReference>
<evidence type="ECO:0000256" key="1">
    <source>
        <dbReference type="ARBA" id="ARBA00022441"/>
    </source>
</evidence>
<dbReference type="InterPro" id="IPR006652">
    <property type="entry name" value="Kelch_1"/>
</dbReference>
<evidence type="ECO:0000256" key="2">
    <source>
        <dbReference type="ARBA" id="ARBA00022737"/>
    </source>
</evidence>
<keyword evidence="2" id="KW-0677">Repeat</keyword>
<keyword evidence="4" id="KW-1185">Reference proteome</keyword>
<dbReference type="InterPro" id="IPR052439">
    <property type="entry name" value="F-box/Kelch-repeat"/>
</dbReference>
<proteinExistence type="predicted"/>
<dbReference type="SUPFAM" id="SSF117281">
    <property type="entry name" value="Kelch motif"/>
    <property type="match status" value="1"/>
</dbReference>
<organism evidence="3 4">
    <name type="scientific">Brassica napus</name>
    <name type="common">Rape</name>
    <dbReference type="NCBI Taxonomy" id="3708"/>
    <lineage>
        <taxon>Eukaryota</taxon>
        <taxon>Viridiplantae</taxon>
        <taxon>Streptophyta</taxon>
        <taxon>Embryophyta</taxon>
        <taxon>Tracheophyta</taxon>
        <taxon>Spermatophyta</taxon>
        <taxon>Magnoliopsida</taxon>
        <taxon>eudicotyledons</taxon>
        <taxon>Gunneridae</taxon>
        <taxon>Pentapetalae</taxon>
        <taxon>rosids</taxon>
        <taxon>malvids</taxon>
        <taxon>Brassicales</taxon>
        <taxon>Brassicaceae</taxon>
        <taxon>Brassiceae</taxon>
        <taxon>Brassica</taxon>
    </lineage>
</organism>
<comment type="caution">
    <text evidence="3">The sequence shown here is derived from an EMBL/GenBank/DDBJ whole genome shotgun (WGS) entry which is preliminary data.</text>
</comment>
<dbReference type="InterPro" id="IPR037293">
    <property type="entry name" value="Gal_Oxidase_central_sf"/>
</dbReference>
<dbReference type="Gene3D" id="2.130.10.80">
    <property type="entry name" value="Galactose oxidase/kelch, beta-propeller"/>
    <property type="match status" value="1"/>
</dbReference>
<reference evidence="3 4" key="1">
    <citation type="submission" date="2021-05" db="EMBL/GenBank/DDBJ databases">
        <title>Genome Assembly of Synthetic Allotetraploid Brassica napus Reveals Homoeologous Exchanges between Subgenomes.</title>
        <authorList>
            <person name="Davis J.T."/>
        </authorList>
    </citation>
    <scope>NUCLEOTIDE SEQUENCE [LARGE SCALE GENOMIC DNA]</scope>
    <source>
        <strain evidence="4">cv. Da-Ae</strain>
        <tissue evidence="3">Seedling</tissue>
    </source>
</reference>
<protein>
    <submittedName>
        <fullName evidence="3">Uncharacterized protein</fullName>
    </submittedName>
</protein>
<evidence type="ECO:0000313" key="3">
    <source>
        <dbReference type="EMBL" id="KAH0929794.1"/>
    </source>
</evidence>
<dbReference type="PANTHER" id="PTHR46122">
    <property type="entry name" value="GALACTOSE OXIDASE/KELCH REPEAT PROTEIN-RELATED"/>
    <property type="match status" value="1"/>
</dbReference>
<accession>A0ABQ8DKA5</accession>
<evidence type="ECO:0000313" key="4">
    <source>
        <dbReference type="Proteomes" id="UP000824890"/>
    </source>
</evidence>
<name>A0ABQ8DKA5_BRANA</name>
<dbReference type="InterPro" id="IPR015915">
    <property type="entry name" value="Kelch-typ_b-propeller"/>
</dbReference>
<dbReference type="EMBL" id="JAGKQM010000004">
    <property type="protein sequence ID" value="KAH0929794.1"/>
    <property type="molecule type" value="Genomic_DNA"/>
</dbReference>
<gene>
    <name evidence="3" type="ORF">HID58_015521</name>
</gene>
<dbReference type="Pfam" id="PF01344">
    <property type="entry name" value="Kelch_1"/>
    <property type="match status" value="1"/>
</dbReference>
<keyword evidence="1" id="KW-0880">Kelch repeat</keyword>
<dbReference type="PANTHER" id="PTHR46122:SF7">
    <property type="entry name" value="GALACTOSE OXIDASE_KELCH REPEAT SUPERFAMILY PROTEIN"/>
    <property type="match status" value="1"/>
</dbReference>